<dbReference type="EMBL" id="KZ345296">
    <property type="protein sequence ID" value="PIO74352.1"/>
    <property type="molecule type" value="Genomic_DNA"/>
</dbReference>
<evidence type="ECO:0000313" key="1">
    <source>
        <dbReference type="EMBL" id="PIO74352.1"/>
    </source>
</evidence>
<gene>
    <name evidence="1" type="ORF">TELCIR_03651</name>
</gene>
<name>A0A2G9UXB7_TELCI</name>
<protein>
    <submittedName>
        <fullName evidence="1">Uncharacterized protein</fullName>
    </submittedName>
</protein>
<dbReference type="Proteomes" id="UP000230423">
    <property type="component" value="Unassembled WGS sequence"/>
</dbReference>
<accession>A0A2G9UXB7</accession>
<keyword evidence="2" id="KW-1185">Reference proteome</keyword>
<proteinExistence type="predicted"/>
<sequence>MKKCKILGGICRSASVCYITPRLAGKRRSMMGAKQSSHGDNQAYEVRVCDKIVRDDLEFGKNP</sequence>
<organism evidence="1 2">
    <name type="scientific">Teladorsagia circumcincta</name>
    <name type="common">Brown stomach worm</name>
    <name type="synonym">Ostertagia circumcincta</name>
    <dbReference type="NCBI Taxonomy" id="45464"/>
    <lineage>
        <taxon>Eukaryota</taxon>
        <taxon>Metazoa</taxon>
        <taxon>Ecdysozoa</taxon>
        <taxon>Nematoda</taxon>
        <taxon>Chromadorea</taxon>
        <taxon>Rhabditida</taxon>
        <taxon>Rhabditina</taxon>
        <taxon>Rhabditomorpha</taxon>
        <taxon>Strongyloidea</taxon>
        <taxon>Trichostrongylidae</taxon>
        <taxon>Teladorsagia</taxon>
    </lineage>
</organism>
<evidence type="ECO:0000313" key="2">
    <source>
        <dbReference type="Proteomes" id="UP000230423"/>
    </source>
</evidence>
<dbReference type="AlphaFoldDB" id="A0A2G9UXB7"/>
<reference evidence="1 2" key="1">
    <citation type="submission" date="2015-09" db="EMBL/GenBank/DDBJ databases">
        <title>Draft genome of the parasitic nematode Teladorsagia circumcincta isolate WARC Sus (inbred).</title>
        <authorList>
            <person name="Mitreva M."/>
        </authorList>
    </citation>
    <scope>NUCLEOTIDE SEQUENCE [LARGE SCALE GENOMIC DNA]</scope>
    <source>
        <strain evidence="1 2">S</strain>
    </source>
</reference>